<dbReference type="OrthoDB" id="10248838at2759"/>
<dbReference type="AlphaFoldDB" id="A0A0A8LCG8"/>
<dbReference type="GO" id="GO:0008270">
    <property type="term" value="F:zinc ion binding"/>
    <property type="evidence" value="ECO:0007669"/>
    <property type="project" value="TreeGrafter"/>
</dbReference>
<sequence length="186" mass="21442">MLYISVLATLSENIRRVFPKDTEQSPAEYTFRLVCTNCREDHDAPIRVNRFESHDMPGSKGKASFVMKCKFCGQECSINLTRTKEDLNNLDEETNLELIEQTKKDRKKNGLKSVPIEQALWLGLDCRGCEVTKFETADTTFVAELVSKKEIEFQFEDDENEWYDYDEDAGEVVSVVDMQFDVIKGK</sequence>
<organism evidence="4 5">
    <name type="scientific">Kluyveromyces dobzhanskii CBS 2104</name>
    <dbReference type="NCBI Taxonomy" id="1427455"/>
    <lineage>
        <taxon>Eukaryota</taxon>
        <taxon>Fungi</taxon>
        <taxon>Dikarya</taxon>
        <taxon>Ascomycota</taxon>
        <taxon>Saccharomycotina</taxon>
        <taxon>Saccharomycetes</taxon>
        <taxon>Saccharomycetales</taxon>
        <taxon>Saccharomycetaceae</taxon>
        <taxon>Kluyveromyces</taxon>
    </lineage>
</organism>
<accession>A0A0A8LCG8</accession>
<dbReference type="Pfam" id="PF05907">
    <property type="entry name" value="CXXC_Zn-b_euk"/>
    <property type="match status" value="1"/>
</dbReference>
<dbReference type="Proteomes" id="UP000031516">
    <property type="component" value="Unassembled WGS sequence"/>
</dbReference>
<evidence type="ECO:0000256" key="2">
    <source>
        <dbReference type="ARBA" id="ARBA00022723"/>
    </source>
</evidence>
<name>A0A0A8LCG8_9SACH</name>
<keyword evidence="3" id="KW-0862">Zinc</keyword>
<proteinExistence type="inferred from homology"/>
<dbReference type="PANTHER" id="PTHR12857:SF0">
    <property type="entry name" value="CXXC MOTIF CONTAINING ZINC BINDING PROTEIN"/>
    <property type="match status" value="1"/>
</dbReference>
<reference evidence="4 5" key="1">
    <citation type="submission" date="2014-03" db="EMBL/GenBank/DDBJ databases">
        <title>The genome of Kluyveromyces dobzhanskii.</title>
        <authorList>
            <person name="Nystedt B."/>
            <person name="Astrom S."/>
        </authorList>
    </citation>
    <scope>NUCLEOTIDE SEQUENCE [LARGE SCALE GENOMIC DNA]</scope>
    <source>
        <strain evidence="4 5">CBS 2104</strain>
    </source>
</reference>
<dbReference type="EMBL" id="CCBQ010000045">
    <property type="protein sequence ID" value="CDO95788.1"/>
    <property type="molecule type" value="Genomic_DNA"/>
</dbReference>
<comment type="similarity">
    <text evidence="1">Belongs to the UPF0587 family.</text>
</comment>
<gene>
    <name evidence="4" type="ORF">KLDO_g4017</name>
</gene>
<keyword evidence="5" id="KW-1185">Reference proteome</keyword>
<keyword evidence="2" id="KW-0479">Metal-binding</keyword>
<comment type="caution">
    <text evidence="4">The sequence shown here is derived from an EMBL/GenBank/DDBJ whole genome shotgun (WGS) entry which is preliminary data.</text>
</comment>
<evidence type="ECO:0000313" key="5">
    <source>
        <dbReference type="Proteomes" id="UP000031516"/>
    </source>
</evidence>
<evidence type="ECO:0000256" key="3">
    <source>
        <dbReference type="ARBA" id="ARBA00022833"/>
    </source>
</evidence>
<protein>
    <submittedName>
        <fullName evidence="4">WGS project CCBQ000000000 data, contig 00015</fullName>
    </submittedName>
</protein>
<evidence type="ECO:0000313" key="4">
    <source>
        <dbReference type="EMBL" id="CDO95788.1"/>
    </source>
</evidence>
<dbReference type="PANTHER" id="PTHR12857">
    <property type="entry name" value="CXXC MOTIF CONTAINING ZINC BINDING PROTEIN"/>
    <property type="match status" value="1"/>
</dbReference>
<dbReference type="InterPro" id="IPR008584">
    <property type="entry name" value="CXXC_Zn-binding_euk"/>
</dbReference>
<dbReference type="SUPFAM" id="SSF141678">
    <property type="entry name" value="MAL13P1.257-like"/>
    <property type="match status" value="1"/>
</dbReference>
<evidence type="ECO:0000256" key="1">
    <source>
        <dbReference type="ARBA" id="ARBA00007818"/>
    </source>
</evidence>